<name>A0AAW0QBE0_9PEZI</name>
<feature type="region of interest" description="Disordered" evidence="1">
    <location>
        <begin position="60"/>
        <end position="89"/>
    </location>
</feature>
<reference evidence="2 3" key="1">
    <citation type="submission" date="2023-01" db="EMBL/GenBank/DDBJ databases">
        <title>Analysis of 21 Apiospora genomes using comparative genomics revels a genus with tremendous synthesis potential of carbohydrate active enzymes and secondary metabolites.</title>
        <authorList>
            <person name="Sorensen T."/>
        </authorList>
    </citation>
    <scope>NUCLEOTIDE SEQUENCE [LARGE SCALE GENOMIC DNA]</scope>
    <source>
        <strain evidence="2 3">CBS 117206</strain>
    </source>
</reference>
<accession>A0AAW0QBE0</accession>
<gene>
    <name evidence="2" type="ORF">PG999_010889</name>
</gene>
<protein>
    <submittedName>
        <fullName evidence="2">S-adenosyl-L-methionine-dependent methyltransferase</fullName>
    </submittedName>
</protein>
<proteinExistence type="predicted"/>
<dbReference type="Proteomes" id="UP001392437">
    <property type="component" value="Unassembled WGS sequence"/>
</dbReference>
<dbReference type="GO" id="GO:0032259">
    <property type="term" value="P:methylation"/>
    <property type="evidence" value="ECO:0007669"/>
    <property type="project" value="UniProtKB-KW"/>
</dbReference>
<dbReference type="EMBL" id="JAQQWP010000009">
    <property type="protein sequence ID" value="KAK8100515.1"/>
    <property type="molecule type" value="Genomic_DNA"/>
</dbReference>
<dbReference type="AlphaFoldDB" id="A0AAW0QBE0"/>
<evidence type="ECO:0000313" key="2">
    <source>
        <dbReference type="EMBL" id="KAK8100515.1"/>
    </source>
</evidence>
<dbReference type="GO" id="GO:0008168">
    <property type="term" value="F:methyltransferase activity"/>
    <property type="evidence" value="ECO:0007669"/>
    <property type="project" value="UniProtKB-KW"/>
</dbReference>
<comment type="caution">
    <text evidence="2">The sequence shown here is derived from an EMBL/GenBank/DDBJ whole genome shotgun (WGS) entry which is preliminary data.</text>
</comment>
<keyword evidence="2" id="KW-0489">Methyltransferase</keyword>
<evidence type="ECO:0000313" key="3">
    <source>
        <dbReference type="Proteomes" id="UP001392437"/>
    </source>
</evidence>
<sequence length="209" mass="23144">MADPTFRHYTPKQTSSYTDYRGVYEHGPLVRHGPVLALSGLDGQARGTVALWTKSSLYCRKPTPQKKPVDPQRQQGAESSEPYRGRDFGSLRASREQHYTSLGMPWPAASPVAAFAQALSVRRGWNRGGKLESGQADFYGGSSATTLADLANSHDGGKNTPSTLAPTVIVWYRRVMRLRRLWGQETRQQGWEVPRPCCYLLGAGPAAWH</sequence>
<keyword evidence="3" id="KW-1185">Reference proteome</keyword>
<evidence type="ECO:0000256" key="1">
    <source>
        <dbReference type="SAM" id="MobiDB-lite"/>
    </source>
</evidence>
<keyword evidence="2" id="KW-0808">Transferase</keyword>
<organism evidence="2 3">
    <name type="scientific">Apiospora kogelbergensis</name>
    <dbReference type="NCBI Taxonomy" id="1337665"/>
    <lineage>
        <taxon>Eukaryota</taxon>
        <taxon>Fungi</taxon>
        <taxon>Dikarya</taxon>
        <taxon>Ascomycota</taxon>
        <taxon>Pezizomycotina</taxon>
        <taxon>Sordariomycetes</taxon>
        <taxon>Xylariomycetidae</taxon>
        <taxon>Amphisphaeriales</taxon>
        <taxon>Apiosporaceae</taxon>
        <taxon>Apiospora</taxon>
    </lineage>
</organism>